<comment type="caution">
    <text evidence="1">The sequence shown here is derived from an EMBL/GenBank/DDBJ whole genome shotgun (WGS) entry which is preliminary data.</text>
</comment>
<dbReference type="EMBL" id="NEDP02005590">
    <property type="protein sequence ID" value="OWF37388.1"/>
    <property type="molecule type" value="Genomic_DNA"/>
</dbReference>
<keyword evidence="2" id="KW-1185">Reference proteome</keyword>
<protein>
    <submittedName>
        <fullName evidence="1">Uncharacterized protein</fullName>
    </submittedName>
</protein>
<dbReference type="OrthoDB" id="6107556at2759"/>
<evidence type="ECO:0000313" key="1">
    <source>
        <dbReference type="EMBL" id="OWF37388.1"/>
    </source>
</evidence>
<reference evidence="1 2" key="1">
    <citation type="journal article" date="2017" name="Nat. Ecol. Evol.">
        <title>Scallop genome provides insights into evolution of bilaterian karyotype and development.</title>
        <authorList>
            <person name="Wang S."/>
            <person name="Zhang J."/>
            <person name="Jiao W."/>
            <person name="Li J."/>
            <person name="Xun X."/>
            <person name="Sun Y."/>
            <person name="Guo X."/>
            <person name="Huan P."/>
            <person name="Dong B."/>
            <person name="Zhang L."/>
            <person name="Hu X."/>
            <person name="Sun X."/>
            <person name="Wang J."/>
            <person name="Zhao C."/>
            <person name="Wang Y."/>
            <person name="Wang D."/>
            <person name="Huang X."/>
            <person name="Wang R."/>
            <person name="Lv J."/>
            <person name="Li Y."/>
            <person name="Zhang Z."/>
            <person name="Liu B."/>
            <person name="Lu W."/>
            <person name="Hui Y."/>
            <person name="Liang J."/>
            <person name="Zhou Z."/>
            <person name="Hou R."/>
            <person name="Li X."/>
            <person name="Liu Y."/>
            <person name="Li H."/>
            <person name="Ning X."/>
            <person name="Lin Y."/>
            <person name="Zhao L."/>
            <person name="Xing Q."/>
            <person name="Dou J."/>
            <person name="Li Y."/>
            <person name="Mao J."/>
            <person name="Guo H."/>
            <person name="Dou H."/>
            <person name="Li T."/>
            <person name="Mu C."/>
            <person name="Jiang W."/>
            <person name="Fu Q."/>
            <person name="Fu X."/>
            <person name="Miao Y."/>
            <person name="Liu J."/>
            <person name="Yu Q."/>
            <person name="Li R."/>
            <person name="Liao H."/>
            <person name="Li X."/>
            <person name="Kong Y."/>
            <person name="Jiang Z."/>
            <person name="Chourrout D."/>
            <person name="Li R."/>
            <person name="Bao Z."/>
        </authorList>
    </citation>
    <scope>NUCLEOTIDE SEQUENCE [LARGE SCALE GENOMIC DNA]</scope>
    <source>
        <strain evidence="1 2">PY_sf001</strain>
    </source>
</reference>
<proteinExistence type="predicted"/>
<gene>
    <name evidence="1" type="ORF">KP79_PYT13991</name>
</gene>
<accession>A0A210PLK9</accession>
<evidence type="ECO:0000313" key="2">
    <source>
        <dbReference type="Proteomes" id="UP000242188"/>
    </source>
</evidence>
<sequence>MMTTKQLCRDIQHAKLIPRPYVYRLGMAVCSCRRKKPDLQGLLKSSDLRTIVSAIQDKVNSKTEQKFLKTFLDSELMKGVSLNNYSVCMLLYVIYQSCQNNTYEFLQGSSRAVERPPKAKGEKVRKQNVYEMAVKKRLKKLNSKQESTVKIFPGNLGQLRETESYKQLVYEYKRDIVMKFNKDANDRAFTNGTTATQVIIHYTDLGKLASFKSRLNSVAGEIQGEMDRTRMVRLNNRRARVLRRGYNRGSDESDLTTAACAIKETRQKDFHQKLKKGGRSPPTPSPLTGGHCFNCLGTFEGLRDSGPCQHHPGFVKDEVWTCCGEKVDKTKPIHEDHQETGCIVSIHNWRQRKNSGRRSEHSTEDYKLSRACVKPNFRHRTPGHHVTNMWDEATS</sequence>
<dbReference type="AlphaFoldDB" id="A0A210PLK9"/>
<dbReference type="Proteomes" id="UP000242188">
    <property type="component" value="Unassembled WGS sequence"/>
</dbReference>
<name>A0A210PLK9_MIZYE</name>
<organism evidence="1 2">
    <name type="scientific">Mizuhopecten yessoensis</name>
    <name type="common">Japanese scallop</name>
    <name type="synonym">Patinopecten yessoensis</name>
    <dbReference type="NCBI Taxonomy" id="6573"/>
    <lineage>
        <taxon>Eukaryota</taxon>
        <taxon>Metazoa</taxon>
        <taxon>Spiralia</taxon>
        <taxon>Lophotrochozoa</taxon>
        <taxon>Mollusca</taxon>
        <taxon>Bivalvia</taxon>
        <taxon>Autobranchia</taxon>
        <taxon>Pteriomorphia</taxon>
        <taxon>Pectinida</taxon>
        <taxon>Pectinoidea</taxon>
        <taxon>Pectinidae</taxon>
        <taxon>Mizuhopecten</taxon>
    </lineage>
</organism>